<reference evidence="1" key="1">
    <citation type="submission" date="2014-11" db="EMBL/GenBank/DDBJ databases">
        <authorList>
            <person name="Amaro Gonzalez C."/>
        </authorList>
    </citation>
    <scope>NUCLEOTIDE SEQUENCE</scope>
</reference>
<dbReference type="AlphaFoldDB" id="A0A0E9S435"/>
<accession>A0A0E9S435</accession>
<sequence length="38" mass="4457">MQHQDRRKPYPAQCILFPSQFTHLNTAMPQEGESMLKP</sequence>
<name>A0A0E9S435_ANGAN</name>
<reference evidence="1" key="2">
    <citation type="journal article" date="2015" name="Fish Shellfish Immunol.">
        <title>Early steps in the European eel (Anguilla anguilla)-Vibrio vulnificus interaction in the gills: Role of the RtxA13 toxin.</title>
        <authorList>
            <person name="Callol A."/>
            <person name="Pajuelo D."/>
            <person name="Ebbesson L."/>
            <person name="Teles M."/>
            <person name="MacKenzie S."/>
            <person name="Amaro C."/>
        </authorList>
    </citation>
    <scope>NUCLEOTIDE SEQUENCE</scope>
</reference>
<proteinExistence type="predicted"/>
<evidence type="ECO:0000313" key="1">
    <source>
        <dbReference type="EMBL" id="JAH36199.1"/>
    </source>
</evidence>
<dbReference type="EMBL" id="GBXM01072378">
    <property type="protein sequence ID" value="JAH36199.1"/>
    <property type="molecule type" value="Transcribed_RNA"/>
</dbReference>
<protein>
    <submittedName>
        <fullName evidence="1">Uncharacterized protein</fullName>
    </submittedName>
</protein>
<organism evidence="1">
    <name type="scientific">Anguilla anguilla</name>
    <name type="common">European freshwater eel</name>
    <name type="synonym">Muraena anguilla</name>
    <dbReference type="NCBI Taxonomy" id="7936"/>
    <lineage>
        <taxon>Eukaryota</taxon>
        <taxon>Metazoa</taxon>
        <taxon>Chordata</taxon>
        <taxon>Craniata</taxon>
        <taxon>Vertebrata</taxon>
        <taxon>Euteleostomi</taxon>
        <taxon>Actinopterygii</taxon>
        <taxon>Neopterygii</taxon>
        <taxon>Teleostei</taxon>
        <taxon>Anguilliformes</taxon>
        <taxon>Anguillidae</taxon>
        <taxon>Anguilla</taxon>
    </lineage>
</organism>